<gene>
    <name evidence="1" type="ORF">R1flu_009969</name>
</gene>
<dbReference type="AlphaFoldDB" id="A0ABD1Z6N2"/>
<dbReference type="Proteomes" id="UP001605036">
    <property type="component" value="Unassembled WGS sequence"/>
</dbReference>
<protein>
    <recommendedName>
        <fullName evidence="3">DDE Tnp4 domain-containing protein</fullName>
    </recommendedName>
</protein>
<evidence type="ECO:0000313" key="2">
    <source>
        <dbReference type="Proteomes" id="UP001605036"/>
    </source>
</evidence>
<keyword evidence="2" id="KW-1185">Reference proteome</keyword>
<evidence type="ECO:0000313" key="1">
    <source>
        <dbReference type="EMBL" id="KAL2642382.1"/>
    </source>
</evidence>
<reference evidence="1 2" key="1">
    <citation type="submission" date="2024-09" db="EMBL/GenBank/DDBJ databases">
        <title>Chromosome-scale assembly of Riccia fluitans.</title>
        <authorList>
            <person name="Paukszto L."/>
            <person name="Sawicki J."/>
            <person name="Karawczyk K."/>
            <person name="Piernik-Szablinska J."/>
            <person name="Szczecinska M."/>
            <person name="Mazdziarz M."/>
        </authorList>
    </citation>
    <scope>NUCLEOTIDE SEQUENCE [LARGE SCALE GENOMIC DNA]</scope>
    <source>
        <strain evidence="1">Rf_01</strain>
        <tissue evidence="1">Aerial parts of the thallus</tissue>
    </source>
</reference>
<sequence>MVPYSHIANPNELEALYNVHYVRGRLYIEQAFGHLKKKFKIIEHDINFFVTWTAKIAYACCVLNNVLVKYRVGIWQENVVPAYDCIGATAIRNSQDRAFMVVEGDEEYNALDLGKENKRQLGEFLALS</sequence>
<name>A0ABD1Z6N2_9MARC</name>
<organism evidence="1 2">
    <name type="scientific">Riccia fluitans</name>
    <dbReference type="NCBI Taxonomy" id="41844"/>
    <lineage>
        <taxon>Eukaryota</taxon>
        <taxon>Viridiplantae</taxon>
        <taxon>Streptophyta</taxon>
        <taxon>Embryophyta</taxon>
        <taxon>Marchantiophyta</taxon>
        <taxon>Marchantiopsida</taxon>
        <taxon>Marchantiidae</taxon>
        <taxon>Marchantiales</taxon>
        <taxon>Ricciaceae</taxon>
        <taxon>Riccia</taxon>
    </lineage>
</organism>
<comment type="caution">
    <text evidence="1">The sequence shown here is derived from an EMBL/GenBank/DDBJ whole genome shotgun (WGS) entry which is preliminary data.</text>
</comment>
<accession>A0ABD1Z6N2</accession>
<evidence type="ECO:0008006" key="3">
    <source>
        <dbReference type="Google" id="ProtNLM"/>
    </source>
</evidence>
<dbReference type="EMBL" id="JBHFFA010000002">
    <property type="protein sequence ID" value="KAL2642382.1"/>
    <property type="molecule type" value="Genomic_DNA"/>
</dbReference>
<proteinExistence type="predicted"/>